<reference evidence="10" key="1">
    <citation type="journal article" date="2021" name="Nat. Commun.">
        <title>Genetic determinants of endophytism in the Arabidopsis root mycobiome.</title>
        <authorList>
            <person name="Mesny F."/>
            <person name="Miyauchi S."/>
            <person name="Thiergart T."/>
            <person name="Pickel B."/>
            <person name="Atanasova L."/>
            <person name="Karlsson M."/>
            <person name="Huettel B."/>
            <person name="Barry K.W."/>
            <person name="Haridas S."/>
            <person name="Chen C."/>
            <person name="Bauer D."/>
            <person name="Andreopoulos W."/>
            <person name="Pangilinan J."/>
            <person name="LaButti K."/>
            <person name="Riley R."/>
            <person name="Lipzen A."/>
            <person name="Clum A."/>
            <person name="Drula E."/>
            <person name="Henrissat B."/>
            <person name="Kohler A."/>
            <person name="Grigoriev I.V."/>
            <person name="Martin F.M."/>
            <person name="Hacquard S."/>
        </authorList>
    </citation>
    <scope>NUCLEOTIDE SEQUENCE</scope>
    <source>
        <strain evidence="10">MPI-SDFR-AT-0120</strain>
    </source>
</reference>
<feature type="region of interest" description="Disordered" evidence="8">
    <location>
        <begin position="22"/>
        <end position="55"/>
    </location>
</feature>
<dbReference type="SMART" id="SM00906">
    <property type="entry name" value="Fungal_trans"/>
    <property type="match status" value="1"/>
</dbReference>
<evidence type="ECO:0000256" key="5">
    <source>
        <dbReference type="ARBA" id="ARBA00023125"/>
    </source>
</evidence>
<dbReference type="PANTHER" id="PTHR47782">
    <property type="entry name" value="ZN(II)2CYS6 TRANSCRIPTION FACTOR (EUROFUNG)-RELATED"/>
    <property type="match status" value="1"/>
</dbReference>
<evidence type="ECO:0000256" key="4">
    <source>
        <dbReference type="ARBA" id="ARBA00023015"/>
    </source>
</evidence>
<evidence type="ECO:0000256" key="1">
    <source>
        <dbReference type="ARBA" id="ARBA00004123"/>
    </source>
</evidence>
<dbReference type="OrthoDB" id="189997at2759"/>
<evidence type="ECO:0000256" key="8">
    <source>
        <dbReference type="SAM" id="MobiDB-lite"/>
    </source>
</evidence>
<evidence type="ECO:0000256" key="6">
    <source>
        <dbReference type="ARBA" id="ARBA00023163"/>
    </source>
</evidence>
<keyword evidence="2" id="KW-0479">Metal-binding</keyword>
<dbReference type="InterPro" id="IPR052202">
    <property type="entry name" value="Yeast_MetPath_Reg"/>
</dbReference>
<accession>A0A8K0VXA0</accession>
<keyword evidence="4" id="KW-0805">Transcription regulation</keyword>
<dbReference type="CDD" id="cd12148">
    <property type="entry name" value="fungal_TF_MHR"/>
    <property type="match status" value="1"/>
</dbReference>
<evidence type="ECO:0000313" key="10">
    <source>
        <dbReference type="EMBL" id="KAH7086154.1"/>
    </source>
</evidence>
<keyword evidence="7" id="KW-0539">Nucleus</keyword>
<keyword evidence="11" id="KW-1185">Reference proteome</keyword>
<dbReference type="InterPro" id="IPR007219">
    <property type="entry name" value="XnlR_reg_dom"/>
</dbReference>
<protein>
    <recommendedName>
        <fullName evidence="9">Xylanolytic transcriptional activator regulatory domain-containing protein</fullName>
    </recommendedName>
</protein>
<evidence type="ECO:0000313" key="11">
    <source>
        <dbReference type="Proteomes" id="UP000813461"/>
    </source>
</evidence>
<feature type="domain" description="Xylanolytic transcriptional activator regulatory" evidence="9">
    <location>
        <begin position="243"/>
        <end position="311"/>
    </location>
</feature>
<dbReference type="GO" id="GO:0006351">
    <property type="term" value="P:DNA-templated transcription"/>
    <property type="evidence" value="ECO:0007669"/>
    <property type="project" value="InterPro"/>
</dbReference>
<proteinExistence type="predicted"/>
<dbReference type="GO" id="GO:0000981">
    <property type="term" value="F:DNA-binding transcription factor activity, RNA polymerase II-specific"/>
    <property type="evidence" value="ECO:0007669"/>
    <property type="project" value="TreeGrafter"/>
</dbReference>
<gene>
    <name evidence="10" type="ORF">FB567DRAFT_63370</name>
</gene>
<keyword evidence="6" id="KW-0804">Transcription</keyword>
<evidence type="ECO:0000256" key="2">
    <source>
        <dbReference type="ARBA" id="ARBA00022723"/>
    </source>
</evidence>
<comment type="subcellular location">
    <subcellularLocation>
        <location evidence="1">Nucleus</location>
    </subcellularLocation>
</comment>
<organism evidence="10 11">
    <name type="scientific">Paraphoma chrysanthemicola</name>
    <dbReference type="NCBI Taxonomy" id="798071"/>
    <lineage>
        <taxon>Eukaryota</taxon>
        <taxon>Fungi</taxon>
        <taxon>Dikarya</taxon>
        <taxon>Ascomycota</taxon>
        <taxon>Pezizomycotina</taxon>
        <taxon>Dothideomycetes</taxon>
        <taxon>Pleosporomycetidae</taxon>
        <taxon>Pleosporales</taxon>
        <taxon>Pleosporineae</taxon>
        <taxon>Phaeosphaeriaceae</taxon>
        <taxon>Paraphoma</taxon>
    </lineage>
</organism>
<dbReference type="GO" id="GO:0045944">
    <property type="term" value="P:positive regulation of transcription by RNA polymerase II"/>
    <property type="evidence" value="ECO:0007669"/>
    <property type="project" value="TreeGrafter"/>
</dbReference>
<name>A0A8K0VXA0_9PLEO</name>
<evidence type="ECO:0000259" key="9">
    <source>
        <dbReference type="SMART" id="SM00906"/>
    </source>
</evidence>
<evidence type="ECO:0000256" key="7">
    <source>
        <dbReference type="ARBA" id="ARBA00023242"/>
    </source>
</evidence>
<dbReference type="AlphaFoldDB" id="A0A8K0VXA0"/>
<evidence type="ECO:0000256" key="3">
    <source>
        <dbReference type="ARBA" id="ARBA00022833"/>
    </source>
</evidence>
<dbReference type="GO" id="GO:0008270">
    <property type="term" value="F:zinc ion binding"/>
    <property type="evidence" value="ECO:0007669"/>
    <property type="project" value="InterPro"/>
</dbReference>
<dbReference type="GO" id="GO:0043565">
    <property type="term" value="F:sequence-specific DNA binding"/>
    <property type="evidence" value="ECO:0007669"/>
    <property type="project" value="TreeGrafter"/>
</dbReference>
<dbReference type="PANTHER" id="PTHR47782:SF14">
    <property type="entry name" value="ZN(II)2CYS6 TRANSCRIPTION FACTOR (EUROFUNG)"/>
    <property type="match status" value="1"/>
</dbReference>
<keyword evidence="5" id="KW-0238">DNA-binding</keyword>
<sequence length="563" mass="63070">MALYSVQYIESLEARISNVSHEAPPADADMSLDQPAEDVPSRDNTDPRNIREFPHSQSAADQLDVAFMAPLDASNNMIYDLDMVQSEGNLFSVNQVADHDTATSTATPVHVLGQGSAPTFAEVSINEGALFFQVYFEAIHPRYPFLDVEECSRGYQDWKTGEIFMSGGHGWRSYLVKMIFAVGSLLRQAKLDCSTRQQHHNLMLQAQADQTIVTDNSYKPVVRLQAMLLYAIHALHGESTPRLVHIIGVAMRFAVMKRFHCLVYDGTAETTMAIRVWWCIYSLDKVVAITLRLPPYPPEDWITTPVYGDGLEQPRYMMPWSSDVPGATAGSTYDFDLSYHSHMCRIRRIHSRILSTTQTIAPEARAAFTDGIRAEIDQWSQDGQMYGYGRANTQGYASSIGLNHVAASTRVILYRLDPADIASPQTDEYLQSCCDFSGIFRALQKKREIPKHWIDMLFNFQVGVTMIYILYRRAIPVPKHVDRAIRDITSAVAIFADRSEKADIYRDCLDVLASSTSRSCTPGTIDEESREEISSLVQQIIESGTSPDIAAMLLEMSQNSGND</sequence>
<comment type="caution">
    <text evidence="10">The sequence shown here is derived from an EMBL/GenBank/DDBJ whole genome shotgun (WGS) entry which is preliminary data.</text>
</comment>
<dbReference type="GO" id="GO:0005634">
    <property type="term" value="C:nucleus"/>
    <property type="evidence" value="ECO:0007669"/>
    <property type="project" value="UniProtKB-SubCell"/>
</dbReference>
<keyword evidence="3" id="KW-0862">Zinc</keyword>
<dbReference type="Pfam" id="PF04082">
    <property type="entry name" value="Fungal_trans"/>
    <property type="match status" value="1"/>
</dbReference>
<dbReference type="Proteomes" id="UP000813461">
    <property type="component" value="Unassembled WGS sequence"/>
</dbReference>
<feature type="compositionally biased region" description="Basic and acidic residues" evidence="8">
    <location>
        <begin position="39"/>
        <end position="54"/>
    </location>
</feature>
<dbReference type="EMBL" id="JAGMVJ010000011">
    <property type="protein sequence ID" value="KAH7086154.1"/>
    <property type="molecule type" value="Genomic_DNA"/>
</dbReference>